<evidence type="ECO:0000313" key="2">
    <source>
        <dbReference type="Proteomes" id="UP001165064"/>
    </source>
</evidence>
<organism evidence="1 2">
    <name type="scientific">Ambrosiozyma monospora</name>
    <name type="common">Yeast</name>
    <name type="synonym">Endomycopsis monosporus</name>
    <dbReference type="NCBI Taxonomy" id="43982"/>
    <lineage>
        <taxon>Eukaryota</taxon>
        <taxon>Fungi</taxon>
        <taxon>Dikarya</taxon>
        <taxon>Ascomycota</taxon>
        <taxon>Saccharomycotina</taxon>
        <taxon>Pichiomycetes</taxon>
        <taxon>Pichiales</taxon>
        <taxon>Pichiaceae</taxon>
        <taxon>Ambrosiozyma</taxon>
    </lineage>
</organism>
<gene>
    <name evidence="1" type="ORF">Amon02_001037100</name>
</gene>
<dbReference type="Proteomes" id="UP001165064">
    <property type="component" value="Unassembled WGS sequence"/>
</dbReference>
<protein>
    <submittedName>
        <fullName evidence="1">Unnamed protein product</fullName>
    </submittedName>
</protein>
<reference evidence="1" key="1">
    <citation type="submission" date="2023-04" db="EMBL/GenBank/DDBJ databases">
        <title>Ambrosiozyma monospora NBRC 10751.</title>
        <authorList>
            <person name="Ichikawa N."/>
            <person name="Sato H."/>
            <person name="Tonouchi N."/>
        </authorList>
    </citation>
    <scope>NUCLEOTIDE SEQUENCE</scope>
    <source>
        <strain evidence="1">NBRC 10751</strain>
    </source>
</reference>
<comment type="caution">
    <text evidence="1">The sequence shown here is derived from an EMBL/GenBank/DDBJ whole genome shotgun (WGS) entry which is preliminary data.</text>
</comment>
<dbReference type="EMBL" id="BSXS01010320">
    <property type="protein sequence ID" value="GME97959.1"/>
    <property type="molecule type" value="Genomic_DNA"/>
</dbReference>
<keyword evidence="2" id="KW-1185">Reference proteome</keyword>
<evidence type="ECO:0000313" key="1">
    <source>
        <dbReference type="EMBL" id="GME97959.1"/>
    </source>
</evidence>
<accession>A0ACB5TZJ7</accession>
<sequence length="140" mass="15699">MPISLRRKHGGSSKPVLMQAGDTQTEEQQQQRLQEQDAELAQQAQQLPQMEDEDDISDSAAEEVVKKSRRPKENAFTQQKLKAVHPILTPNTVIPLLLVIAVIFIPIGAAMLYGSNKVEELVIDYSQYTELETTMETGHK</sequence>
<proteinExistence type="predicted"/>
<name>A0ACB5TZJ7_AMBMO</name>